<dbReference type="SUPFAM" id="SSF53474">
    <property type="entry name" value="alpha/beta-Hydrolases"/>
    <property type="match status" value="1"/>
</dbReference>
<reference evidence="2 3" key="1">
    <citation type="submission" date="2020-08" db="EMBL/GenBank/DDBJ databases">
        <title>Functional genomics of gut bacteria from endangered species of beetles.</title>
        <authorList>
            <person name="Carlos-Shanley C."/>
        </authorList>
    </citation>
    <scope>NUCLEOTIDE SEQUENCE [LARGE SCALE GENOMIC DNA]</scope>
    <source>
        <strain evidence="2 3">S00239</strain>
    </source>
</reference>
<dbReference type="Gene3D" id="3.40.50.1820">
    <property type="entry name" value="alpha/beta hydrolase"/>
    <property type="match status" value="1"/>
</dbReference>
<evidence type="ECO:0000313" key="3">
    <source>
        <dbReference type="Proteomes" id="UP000562027"/>
    </source>
</evidence>
<dbReference type="InterPro" id="IPR000639">
    <property type="entry name" value="Epox_hydrolase-like"/>
</dbReference>
<dbReference type="PRINTS" id="PR00111">
    <property type="entry name" value="ABHYDROLASE"/>
</dbReference>
<dbReference type="GO" id="GO:0003824">
    <property type="term" value="F:catalytic activity"/>
    <property type="evidence" value="ECO:0007669"/>
    <property type="project" value="InterPro"/>
</dbReference>
<name>A0A840L9V8_9BURK</name>
<dbReference type="EMBL" id="JACHLP010000007">
    <property type="protein sequence ID" value="MBB4844960.1"/>
    <property type="molecule type" value="Genomic_DNA"/>
</dbReference>
<dbReference type="PANTHER" id="PTHR43798">
    <property type="entry name" value="MONOACYLGLYCEROL LIPASE"/>
    <property type="match status" value="1"/>
</dbReference>
<protein>
    <submittedName>
        <fullName evidence="2">Pimeloyl-ACP methyl ester carboxylesterase</fullName>
    </submittedName>
</protein>
<dbReference type="InterPro" id="IPR029058">
    <property type="entry name" value="AB_hydrolase_fold"/>
</dbReference>
<evidence type="ECO:0000259" key="1">
    <source>
        <dbReference type="Pfam" id="PF12697"/>
    </source>
</evidence>
<gene>
    <name evidence="2" type="ORF">HNP55_003506</name>
</gene>
<dbReference type="InterPro" id="IPR050266">
    <property type="entry name" value="AB_hydrolase_sf"/>
</dbReference>
<organism evidence="2 3">
    <name type="scientific">Roseateles oligotrophus</name>
    <dbReference type="NCBI Taxonomy" id="1769250"/>
    <lineage>
        <taxon>Bacteria</taxon>
        <taxon>Pseudomonadati</taxon>
        <taxon>Pseudomonadota</taxon>
        <taxon>Betaproteobacteria</taxon>
        <taxon>Burkholderiales</taxon>
        <taxon>Sphaerotilaceae</taxon>
        <taxon>Roseateles</taxon>
    </lineage>
</organism>
<dbReference type="AlphaFoldDB" id="A0A840L9V8"/>
<evidence type="ECO:0000313" key="2">
    <source>
        <dbReference type="EMBL" id="MBB4844960.1"/>
    </source>
</evidence>
<proteinExistence type="predicted"/>
<dbReference type="InterPro" id="IPR000073">
    <property type="entry name" value="AB_hydrolase_1"/>
</dbReference>
<dbReference type="Pfam" id="PF12697">
    <property type="entry name" value="Abhydrolase_6"/>
    <property type="match status" value="1"/>
</dbReference>
<dbReference type="Proteomes" id="UP000562027">
    <property type="component" value="Unassembled WGS sequence"/>
</dbReference>
<dbReference type="PRINTS" id="PR00412">
    <property type="entry name" value="EPOXHYDRLASE"/>
</dbReference>
<keyword evidence="3" id="KW-1185">Reference proteome</keyword>
<feature type="domain" description="AB hydrolase-1" evidence="1">
    <location>
        <begin position="26"/>
        <end position="259"/>
    </location>
</feature>
<dbReference type="RefSeq" id="WP_184302204.1">
    <property type="nucleotide sequence ID" value="NZ_JACHLP010000007.1"/>
</dbReference>
<comment type="caution">
    <text evidence="2">The sequence shown here is derived from an EMBL/GenBank/DDBJ whole genome shotgun (WGS) entry which is preliminary data.</text>
</comment>
<sequence>MEFNVKGAQAYAYTGGKPFDPALPCLVFVHGALHDHSVWTLLARWFAHHGHSVLAVDLPGHGRSAGPLPTDVQSLGAWLLDLLSAAGVQQASLVGHSMGSLIALEAAAQAPERVRRLAMVGTAYPMKVSEALLSMARHEPLKAIDMVNNFSISSWASKPGYPGPGAWLHGGNRALMQRIQAGQTGLNLFEHDFRVCDAYDQGLEAAAKLQCPVSLLLGQHDQMTAPKQSQALAAALKAKTYLLPAGHSLMAEAPEQLLAALRQALA</sequence>
<accession>A0A840L9V8</accession>